<comment type="caution">
    <text evidence="1">The sequence shown here is derived from an EMBL/GenBank/DDBJ whole genome shotgun (WGS) entry which is preliminary data.</text>
</comment>
<dbReference type="OrthoDB" id="3555024at2759"/>
<proteinExistence type="predicted"/>
<evidence type="ECO:0000313" key="2">
    <source>
        <dbReference type="Proteomes" id="UP000624404"/>
    </source>
</evidence>
<gene>
    <name evidence="1" type="ORF">SCLTRI_LOCUS139</name>
</gene>
<dbReference type="AlphaFoldDB" id="A0A8H2VLF3"/>
<reference evidence="1" key="1">
    <citation type="submission" date="2020-10" db="EMBL/GenBank/DDBJ databases">
        <authorList>
            <person name="Kusch S."/>
        </authorList>
    </citation>
    <scope>NUCLEOTIDE SEQUENCE</scope>
    <source>
        <strain evidence="1">SwB9</strain>
    </source>
</reference>
<dbReference type="Proteomes" id="UP000624404">
    <property type="component" value="Unassembled WGS sequence"/>
</dbReference>
<dbReference type="EMBL" id="CAJHIA010000002">
    <property type="protein sequence ID" value="CAD6439287.1"/>
    <property type="molecule type" value="Genomic_DNA"/>
</dbReference>
<evidence type="ECO:0000313" key="1">
    <source>
        <dbReference type="EMBL" id="CAD6439287.1"/>
    </source>
</evidence>
<protein>
    <submittedName>
        <fullName evidence="1">0696c391-604c-4371-a8c8-67a801e50814</fullName>
    </submittedName>
</protein>
<keyword evidence="2" id="KW-1185">Reference proteome</keyword>
<accession>A0A8H2VLF3</accession>
<name>A0A8H2VLF3_9HELO</name>
<organism evidence="1 2">
    <name type="scientific">Sclerotinia trifoliorum</name>
    <dbReference type="NCBI Taxonomy" id="28548"/>
    <lineage>
        <taxon>Eukaryota</taxon>
        <taxon>Fungi</taxon>
        <taxon>Dikarya</taxon>
        <taxon>Ascomycota</taxon>
        <taxon>Pezizomycotina</taxon>
        <taxon>Leotiomycetes</taxon>
        <taxon>Helotiales</taxon>
        <taxon>Sclerotiniaceae</taxon>
        <taxon>Sclerotinia</taxon>
    </lineage>
</organism>
<sequence length="82" mass="9060">MGVLRLNPAMRHGISTLYNIQKFGDDELQLLFSALSSMPMLVKLYVVYTIELESNEAPFDNHGGLKWPAGTGTWGSFNGELA</sequence>